<protein>
    <submittedName>
        <fullName evidence="2">Uncharacterized protein</fullName>
    </submittedName>
</protein>
<feature type="region of interest" description="Disordered" evidence="1">
    <location>
        <begin position="55"/>
        <end position="86"/>
    </location>
</feature>
<reference evidence="2 3" key="1">
    <citation type="submission" date="2018-07" db="EMBL/GenBank/DDBJ databases">
        <title>Section-level genome sequencing of Aspergillus section Nigri to investigate inter- and intra-species variation.</title>
        <authorList>
            <consortium name="DOE Joint Genome Institute"/>
            <person name="Vesth T.C."/>
            <person name="Nybo J.L."/>
            <person name="Theobald S."/>
            <person name="Frisvad J.C."/>
            <person name="Larsen T.O."/>
            <person name="Nielsen K.F."/>
            <person name="Hoof J.B."/>
            <person name="Brandl J."/>
            <person name="Salamov A."/>
            <person name="Riley R."/>
            <person name="Gladden J.M."/>
            <person name="Phatale P."/>
            <person name="Nielsen M.T."/>
            <person name="Lyhne E.K."/>
            <person name="Kogle M.E."/>
            <person name="Strasser K."/>
            <person name="McDonnell E."/>
            <person name="Barry K."/>
            <person name="Clum A."/>
            <person name="Chen C."/>
            <person name="Nolan M."/>
            <person name="Sandor L."/>
            <person name="Kuo A."/>
            <person name="Lipzen A."/>
            <person name="Hainaut M."/>
            <person name="Drula E."/>
            <person name="Tsang A."/>
            <person name="Magnuson J.K."/>
            <person name="Henrissat B."/>
            <person name="Wiebenga A."/>
            <person name="Simmons B.A."/>
            <person name="Makela M.R."/>
            <person name="De vries R.P."/>
            <person name="Grigoriev I.V."/>
            <person name="Mortensen U.H."/>
            <person name="Baker S.E."/>
            <person name="Andersen M.R."/>
        </authorList>
    </citation>
    <scope>NUCLEOTIDE SEQUENCE [LARGE SCALE GENOMIC DNA]</scope>
    <source>
        <strain evidence="2 3">ATCC 13157</strain>
    </source>
</reference>
<dbReference type="EMBL" id="KZ851869">
    <property type="protein sequence ID" value="RDK37661.1"/>
    <property type="molecule type" value="Genomic_DNA"/>
</dbReference>
<gene>
    <name evidence="2" type="ORF">M752DRAFT_286866</name>
</gene>
<accession>A0A370P715</accession>
<proteinExistence type="predicted"/>
<name>A0A370P715_ASPPH</name>
<evidence type="ECO:0000256" key="1">
    <source>
        <dbReference type="SAM" id="MobiDB-lite"/>
    </source>
</evidence>
<dbReference type="AlphaFoldDB" id="A0A370P715"/>
<sequence>MSLEADIDTSSIGARLARFGIVEAGLDYIRRLDTSFVAGGLAMATPGGAWQALAGKEGNHGKGEGARPPLSMKKRSHQAGTTAGSQHMVRTVPFLTGCSPKHPSTLRGSFHAVFSASQSPACSSRHPSRERWLGPSSRQSGLPGCETTDLLFRPIQVFKSEANSWSCRQPGPLVTHAPSLTIGNIQASRIHGFFYELVVRLKERYGNHECLDGQIVEVTVPWGKGVSSGIPTGMPVSEHSLGGLGYPPKWDKRVPPGSYAFCVDAALIDLICPVPCTGEMEDGGVCRSVARMLCRAASSNGNFASTATNYWLLISASGLLDLPLPALNSNRYMMARRWHGAKGDRSSVL</sequence>
<keyword evidence="3" id="KW-1185">Reference proteome</keyword>
<dbReference type="Proteomes" id="UP000254937">
    <property type="component" value="Unassembled WGS sequence"/>
</dbReference>
<evidence type="ECO:0000313" key="2">
    <source>
        <dbReference type="EMBL" id="RDK37661.1"/>
    </source>
</evidence>
<evidence type="ECO:0000313" key="3">
    <source>
        <dbReference type="Proteomes" id="UP000254937"/>
    </source>
</evidence>
<organism evidence="2 3">
    <name type="scientific">Aspergillus phoenicis ATCC 13157</name>
    <dbReference type="NCBI Taxonomy" id="1353007"/>
    <lineage>
        <taxon>Eukaryota</taxon>
        <taxon>Fungi</taxon>
        <taxon>Dikarya</taxon>
        <taxon>Ascomycota</taxon>
        <taxon>Pezizomycotina</taxon>
        <taxon>Eurotiomycetes</taxon>
        <taxon>Eurotiomycetidae</taxon>
        <taxon>Eurotiales</taxon>
        <taxon>Aspergillaceae</taxon>
        <taxon>Aspergillus</taxon>
    </lineage>
</organism>